<reference evidence="2" key="1">
    <citation type="submission" date="2023-06" db="EMBL/GenBank/DDBJ databases">
        <authorList>
            <consortium name="Lawrence Berkeley National Laboratory"/>
            <person name="Ahrendt S."/>
            <person name="Sahu N."/>
            <person name="Indic B."/>
            <person name="Wong-Bajracharya J."/>
            <person name="Merenyi Z."/>
            <person name="Ke H.-M."/>
            <person name="Monk M."/>
            <person name="Kocsube S."/>
            <person name="Drula E."/>
            <person name="Lipzen A."/>
            <person name="Balint B."/>
            <person name="Henrissat B."/>
            <person name="Andreopoulos B."/>
            <person name="Martin F.M."/>
            <person name="Harder C.B."/>
            <person name="Rigling D."/>
            <person name="Ford K.L."/>
            <person name="Foster G.D."/>
            <person name="Pangilinan J."/>
            <person name="Papanicolaou A."/>
            <person name="Barry K."/>
            <person name="LaButti K."/>
            <person name="Viragh M."/>
            <person name="Koriabine M."/>
            <person name="Yan M."/>
            <person name="Riley R."/>
            <person name="Champramary S."/>
            <person name="Plett K.L."/>
            <person name="Tsai I.J."/>
            <person name="Slot J."/>
            <person name="Sipos G."/>
            <person name="Plett J."/>
            <person name="Nagy L.G."/>
            <person name="Grigoriev I.V."/>
        </authorList>
    </citation>
    <scope>NUCLEOTIDE SEQUENCE</scope>
    <source>
        <strain evidence="2">ICMP 16352</strain>
    </source>
</reference>
<evidence type="ECO:0000313" key="3">
    <source>
        <dbReference type="Proteomes" id="UP001175227"/>
    </source>
</evidence>
<protein>
    <submittedName>
        <fullName evidence="2">Uncharacterized protein</fullName>
    </submittedName>
</protein>
<feature type="compositionally biased region" description="Polar residues" evidence="1">
    <location>
        <begin position="54"/>
        <end position="76"/>
    </location>
</feature>
<sequence length="356" mass="39470">MPSLDQSIAVVGSPTSSKRYPSQPDLRQAEALPLPQINETASGWMLQNIPPGSPSSVSLRTDTYPSMPNDSVSSLASAAATIERSKHITTDQQPPVPPIPQPGRTREAGRRKAVRMRSFDFTAGSDRQADRSKGKLTRSRSLFNNKQGRAGTSEESLDFRQRYDRNFGEEGEISPQQRLLNVKRARKMAQVFGEDPPSELIVIDDARPSSRRHSFSSNVSAHSIVPPTPALMYSPSSSPEDERMLPHPLDRFDSNNNTNTPTDSADADDFTFTSAFRERRRRAAKLSRFFGVAYQDVSPSVVPTTASPIEEHPTHDHVQVDVQITGRRFWGFDGGYTTREADMADVIDKLRCLKAA</sequence>
<feature type="region of interest" description="Disordered" evidence="1">
    <location>
        <begin position="1"/>
        <end position="157"/>
    </location>
</feature>
<name>A0AA39PCT2_9AGAR</name>
<feature type="region of interest" description="Disordered" evidence="1">
    <location>
        <begin position="226"/>
        <end position="268"/>
    </location>
</feature>
<evidence type="ECO:0000256" key="1">
    <source>
        <dbReference type="SAM" id="MobiDB-lite"/>
    </source>
</evidence>
<accession>A0AA39PCT2</accession>
<dbReference type="AlphaFoldDB" id="A0AA39PCT2"/>
<organism evidence="2 3">
    <name type="scientific">Armillaria novae-zelandiae</name>
    <dbReference type="NCBI Taxonomy" id="153914"/>
    <lineage>
        <taxon>Eukaryota</taxon>
        <taxon>Fungi</taxon>
        <taxon>Dikarya</taxon>
        <taxon>Basidiomycota</taxon>
        <taxon>Agaricomycotina</taxon>
        <taxon>Agaricomycetes</taxon>
        <taxon>Agaricomycetidae</taxon>
        <taxon>Agaricales</taxon>
        <taxon>Marasmiineae</taxon>
        <taxon>Physalacriaceae</taxon>
        <taxon>Armillaria</taxon>
    </lineage>
</organism>
<dbReference type="EMBL" id="JAUEPR010000008">
    <property type="protein sequence ID" value="KAK0481885.1"/>
    <property type="molecule type" value="Genomic_DNA"/>
</dbReference>
<feature type="compositionally biased region" description="Basic and acidic residues" evidence="1">
    <location>
        <begin position="240"/>
        <end position="253"/>
    </location>
</feature>
<proteinExistence type="predicted"/>
<feature type="compositionally biased region" description="Low complexity" evidence="1">
    <location>
        <begin position="254"/>
        <end position="268"/>
    </location>
</feature>
<keyword evidence="3" id="KW-1185">Reference proteome</keyword>
<evidence type="ECO:0000313" key="2">
    <source>
        <dbReference type="EMBL" id="KAK0481885.1"/>
    </source>
</evidence>
<gene>
    <name evidence="2" type="ORF">IW261DRAFT_1592906</name>
</gene>
<dbReference type="Proteomes" id="UP001175227">
    <property type="component" value="Unassembled WGS sequence"/>
</dbReference>
<comment type="caution">
    <text evidence="2">The sequence shown here is derived from an EMBL/GenBank/DDBJ whole genome shotgun (WGS) entry which is preliminary data.</text>
</comment>